<dbReference type="Pfam" id="PF13855">
    <property type="entry name" value="LRR_8"/>
    <property type="match status" value="1"/>
</dbReference>
<feature type="transmembrane region" description="Helical" evidence="13">
    <location>
        <begin position="489"/>
        <end position="511"/>
    </location>
</feature>
<keyword evidence="10 13" id="KW-0472">Membrane</keyword>
<dbReference type="Pfam" id="PF13306">
    <property type="entry name" value="LRR_5"/>
    <property type="match status" value="1"/>
</dbReference>
<dbReference type="InterPro" id="IPR001611">
    <property type="entry name" value="Leu-rich_rpt"/>
</dbReference>
<evidence type="ECO:0000256" key="2">
    <source>
        <dbReference type="ARBA" id="ARBA00009634"/>
    </source>
</evidence>
<accession>A0A8B6BM98</accession>
<keyword evidence="4" id="KW-0433">Leucine-rich repeat</keyword>
<keyword evidence="12" id="KW-0325">Glycoprotein</keyword>
<dbReference type="Pfam" id="PF01582">
    <property type="entry name" value="TIR"/>
    <property type="match status" value="1"/>
</dbReference>
<dbReference type="PROSITE" id="PS50104">
    <property type="entry name" value="TIR"/>
    <property type="match status" value="1"/>
</dbReference>
<dbReference type="InterPro" id="IPR026906">
    <property type="entry name" value="LRR_5"/>
</dbReference>
<comment type="similarity">
    <text evidence="2">Belongs to the Toll-like receptor family.</text>
</comment>
<dbReference type="SMART" id="SM00369">
    <property type="entry name" value="LRR_TYP"/>
    <property type="match status" value="6"/>
</dbReference>
<dbReference type="GO" id="GO:0007165">
    <property type="term" value="P:signal transduction"/>
    <property type="evidence" value="ECO:0007669"/>
    <property type="project" value="InterPro"/>
</dbReference>
<dbReference type="Gene3D" id="3.80.10.10">
    <property type="entry name" value="Ribonuclease Inhibitor"/>
    <property type="match status" value="3"/>
</dbReference>
<evidence type="ECO:0000256" key="10">
    <source>
        <dbReference type="ARBA" id="ARBA00023136"/>
    </source>
</evidence>
<evidence type="ECO:0000256" key="12">
    <source>
        <dbReference type="ARBA" id="ARBA00023180"/>
    </source>
</evidence>
<evidence type="ECO:0000256" key="9">
    <source>
        <dbReference type="ARBA" id="ARBA00022989"/>
    </source>
</evidence>
<evidence type="ECO:0000256" key="7">
    <source>
        <dbReference type="ARBA" id="ARBA00022737"/>
    </source>
</evidence>
<keyword evidence="9 13" id="KW-1133">Transmembrane helix</keyword>
<dbReference type="GO" id="GO:0045087">
    <property type="term" value="P:innate immune response"/>
    <property type="evidence" value="ECO:0007669"/>
    <property type="project" value="UniProtKB-KW"/>
</dbReference>
<dbReference type="Proteomes" id="UP000596742">
    <property type="component" value="Unassembled WGS sequence"/>
</dbReference>
<dbReference type="SMART" id="SM00082">
    <property type="entry name" value="LRRCT"/>
    <property type="match status" value="1"/>
</dbReference>
<dbReference type="AlphaFoldDB" id="A0A8B6BM98"/>
<dbReference type="PROSITE" id="PS51450">
    <property type="entry name" value="LRR"/>
    <property type="match status" value="1"/>
</dbReference>
<dbReference type="EMBL" id="UYJE01000341">
    <property type="protein sequence ID" value="VDH92405.1"/>
    <property type="molecule type" value="Genomic_DNA"/>
</dbReference>
<evidence type="ECO:0000259" key="14">
    <source>
        <dbReference type="PROSITE" id="PS50104"/>
    </source>
</evidence>
<evidence type="ECO:0000256" key="1">
    <source>
        <dbReference type="ARBA" id="ARBA00004479"/>
    </source>
</evidence>
<keyword evidence="3" id="KW-0399">Innate immunity</keyword>
<evidence type="ECO:0000256" key="3">
    <source>
        <dbReference type="ARBA" id="ARBA00022588"/>
    </source>
</evidence>
<evidence type="ECO:0000313" key="16">
    <source>
        <dbReference type="Proteomes" id="UP000596742"/>
    </source>
</evidence>
<keyword evidence="5 13" id="KW-0812">Transmembrane</keyword>
<evidence type="ECO:0000256" key="11">
    <source>
        <dbReference type="ARBA" id="ARBA00023170"/>
    </source>
</evidence>
<evidence type="ECO:0000313" key="15">
    <source>
        <dbReference type="EMBL" id="VDH92405.1"/>
    </source>
</evidence>
<dbReference type="PANTHER" id="PTHR24365:SF530">
    <property type="entry name" value="MSTPROX-RELATED"/>
    <property type="match status" value="1"/>
</dbReference>
<keyword evidence="11 15" id="KW-0675">Receptor</keyword>
<keyword evidence="16" id="KW-1185">Reference proteome</keyword>
<proteinExistence type="inferred from homology"/>
<gene>
    <name evidence="15" type="ORF">MGAL_10B011085</name>
</gene>
<dbReference type="FunFam" id="3.40.50.10140:FF:000001">
    <property type="entry name" value="Toll-like receptor 2"/>
    <property type="match status" value="1"/>
</dbReference>
<keyword evidence="6" id="KW-0732">Signal</keyword>
<evidence type="ECO:0000256" key="4">
    <source>
        <dbReference type="ARBA" id="ARBA00022614"/>
    </source>
</evidence>
<feature type="domain" description="TIR" evidence="14">
    <location>
        <begin position="539"/>
        <end position="678"/>
    </location>
</feature>
<keyword evidence="8" id="KW-0391">Immunity</keyword>
<name>A0A8B6BM98_MYTGA</name>
<evidence type="ECO:0000256" key="6">
    <source>
        <dbReference type="ARBA" id="ARBA00022729"/>
    </source>
</evidence>
<dbReference type="SUPFAM" id="SSF52200">
    <property type="entry name" value="Toll/Interleukin receptor TIR domain"/>
    <property type="match status" value="1"/>
</dbReference>
<dbReference type="SMART" id="SM00255">
    <property type="entry name" value="TIR"/>
    <property type="match status" value="1"/>
</dbReference>
<dbReference type="InterPro" id="IPR003591">
    <property type="entry name" value="Leu-rich_rpt_typical-subtyp"/>
</dbReference>
<evidence type="ECO:0000256" key="5">
    <source>
        <dbReference type="ARBA" id="ARBA00022692"/>
    </source>
</evidence>
<keyword evidence="7" id="KW-0677">Repeat</keyword>
<dbReference type="GO" id="GO:0005886">
    <property type="term" value="C:plasma membrane"/>
    <property type="evidence" value="ECO:0007669"/>
    <property type="project" value="TreeGrafter"/>
</dbReference>
<dbReference type="SUPFAM" id="SSF52058">
    <property type="entry name" value="L domain-like"/>
    <property type="match status" value="1"/>
</dbReference>
<dbReference type="GO" id="GO:0038023">
    <property type="term" value="F:signaling receptor activity"/>
    <property type="evidence" value="ECO:0007669"/>
    <property type="project" value="TreeGrafter"/>
</dbReference>
<dbReference type="InterPro" id="IPR035897">
    <property type="entry name" value="Toll_tir_struct_dom_sf"/>
</dbReference>
<sequence length="689" mass="79931">MIASCAIGLDCPLIICYCKPRNTARCLNHGTNLTYIPRLPKDVKILTFVNNYLPNITRQTFENLSAEYITQLNLSRNHIRTISRDAFVDFKSFYVLDLSSNMGIILDTLDKAFVNVNFIQQGSLYLSNVTTRRGFQTDIFKTLEHGKINKIVLQNNNLLRIDGSSYRNLKYLNTLDVSNNNIVYGNLSGLIKLTRLTISNNNLHTVPSFCASNGSSLVPNLRKLNMNNNRIKVLKSNDFHCVKRLDTLNMLNNPFREIQDNVFSSLRKLHRLRLLPIVNSLKRIQSYAFNMSNVNSINLADAHFKFTTNSFNADTIFRFCPRLYALILSYNTIPSNSETAIKMFGSLRHLKQLTLQSVGWVVIPQNLFHRLTSLKKLELESNNLFSLSFNNPFLRVKSLVHLGVGGNKLNTFNKSSLPENIFKNLKTLNLARNPFTCNCNLMWFVHWLNVTNIKIREYPSRYFCVTPGVWKGKQLNTFSQDCSNKKVNITLIVLLCVTVGVILITATIVIFKIRWHIRYWIYLVRARRRDYCRIDIDEYAYDGFVVYCDTDREWVHQKLVPFLEVEHGYKLCIHYRDFHVGKLIVDNILENMEESRKIILVMSNGFCKSKWCQFEVLLANDRYLNNGSETLATVLLEDVNSRYFTNVLKLILTSTTYAVWTDDEIGQRLFWNQILSSFKRDIVYNRDEI</sequence>
<dbReference type="InterPro" id="IPR032675">
    <property type="entry name" value="LRR_dom_sf"/>
</dbReference>
<evidence type="ECO:0000256" key="13">
    <source>
        <dbReference type="SAM" id="Phobius"/>
    </source>
</evidence>
<organism evidence="15 16">
    <name type="scientific">Mytilus galloprovincialis</name>
    <name type="common">Mediterranean mussel</name>
    <dbReference type="NCBI Taxonomy" id="29158"/>
    <lineage>
        <taxon>Eukaryota</taxon>
        <taxon>Metazoa</taxon>
        <taxon>Spiralia</taxon>
        <taxon>Lophotrochozoa</taxon>
        <taxon>Mollusca</taxon>
        <taxon>Bivalvia</taxon>
        <taxon>Autobranchia</taxon>
        <taxon>Pteriomorphia</taxon>
        <taxon>Mytilida</taxon>
        <taxon>Mytiloidea</taxon>
        <taxon>Mytilidae</taxon>
        <taxon>Mytilinae</taxon>
        <taxon>Mytilus</taxon>
    </lineage>
</organism>
<reference evidence="15" key="1">
    <citation type="submission" date="2018-11" db="EMBL/GenBank/DDBJ databases">
        <authorList>
            <person name="Alioto T."/>
            <person name="Alioto T."/>
        </authorList>
    </citation>
    <scope>NUCLEOTIDE SEQUENCE</scope>
</reference>
<dbReference type="Gene3D" id="3.40.50.10140">
    <property type="entry name" value="Toll/interleukin-1 receptor homology (TIR) domain"/>
    <property type="match status" value="1"/>
</dbReference>
<protein>
    <submittedName>
        <fullName evidence="15">Toll-like receptor 13</fullName>
    </submittedName>
</protein>
<dbReference type="OrthoDB" id="6134202at2759"/>
<comment type="subcellular location">
    <subcellularLocation>
        <location evidence="1">Membrane</location>
        <topology evidence="1">Single-pass type I membrane protein</topology>
    </subcellularLocation>
</comment>
<dbReference type="PANTHER" id="PTHR24365">
    <property type="entry name" value="TOLL-LIKE RECEPTOR"/>
    <property type="match status" value="1"/>
</dbReference>
<evidence type="ECO:0000256" key="8">
    <source>
        <dbReference type="ARBA" id="ARBA00022859"/>
    </source>
</evidence>
<dbReference type="InterPro" id="IPR000157">
    <property type="entry name" value="TIR_dom"/>
</dbReference>
<comment type="caution">
    <text evidence="15">The sequence shown here is derived from an EMBL/GenBank/DDBJ whole genome shotgun (WGS) entry which is preliminary data.</text>
</comment>
<dbReference type="InterPro" id="IPR000483">
    <property type="entry name" value="Cys-rich_flank_reg_C"/>
</dbReference>